<dbReference type="AlphaFoldDB" id="A0A4Y2NK05"/>
<name>A0A4Y2NK05_ARAVE</name>
<accession>A0A4Y2NK05</accession>
<dbReference type="Proteomes" id="UP000499080">
    <property type="component" value="Unassembled WGS sequence"/>
</dbReference>
<sequence length="103" mass="11712">MGTHRISNDVQPEFSEKCFRDILFSLRGDIRWPPSSLDLKPSNFVSMGVAQITSESTPASNFKRSKGSNKAENHCDSMGHDSNGYIFPSEISQLHRHYWQPLK</sequence>
<comment type="caution">
    <text evidence="2">The sequence shown here is derived from an EMBL/GenBank/DDBJ whole genome shotgun (WGS) entry which is preliminary data.</text>
</comment>
<keyword evidence="3" id="KW-1185">Reference proteome</keyword>
<evidence type="ECO:0000256" key="1">
    <source>
        <dbReference type="SAM" id="MobiDB-lite"/>
    </source>
</evidence>
<evidence type="ECO:0000313" key="2">
    <source>
        <dbReference type="EMBL" id="GBN39009.1"/>
    </source>
</evidence>
<protein>
    <submittedName>
        <fullName evidence="2">Uncharacterized protein</fullName>
    </submittedName>
</protein>
<organism evidence="2 3">
    <name type="scientific">Araneus ventricosus</name>
    <name type="common">Orbweaver spider</name>
    <name type="synonym">Epeira ventricosa</name>
    <dbReference type="NCBI Taxonomy" id="182803"/>
    <lineage>
        <taxon>Eukaryota</taxon>
        <taxon>Metazoa</taxon>
        <taxon>Ecdysozoa</taxon>
        <taxon>Arthropoda</taxon>
        <taxon>Chelicerata</taxon>
        <taxon>Arachnida</taxon>
        <taxon>Araneae</taxon>
        <taxon>Araneomorphae</taxon>
        <taxon>Entelegynae</taxon>
        <taxon>Araneoidea</taxon>
        <taxon>Araneidae</taxon>
        <taxon>Araneus</taxon>
    </lineage>
</organism>
<gene>
    <name evidence="2" type="ORF">AVEN_38620_1</name>
</gene>
<proteinExistence type="predicted"/>
<feature type="region of interest" description="Disordered" evidence="1">
    <location>
        <begin position="54"/>
        <end position="77"/>
    </location>
</feature>
<reference evidence="2 3" key="1">
    <citation type="journal article" date="2019" name="Sci. Rep.">
        <title>Orb-weaving spider Araneus ventricosus genome elucidates the spidroin gene catalogue.</title>
        <authorList>
            <person name="Kono N."/>
            <person name="Nakamura H."/>
            <person name="Ohtoshi R."/>
            <person name="Moran D.A.P."/>
            <person name="Shinohara A."/>
            <person name="Yoshida Y."/>
            <person name="Fujiwara M."/>
            <person name="Mori M."/>
            <person name="Tomita M."/>
            <person name="Arakawa K."/>
        </authorList>
    </citation>
    <scope>NUCLEOTIDE SEQUENCE [LARGE SCALE GENOMIC DNA]</scope>
</reference>
<dbReference type="EMBL" id="BGPR01009274">
    <property type="protein sequence ID" value="GBN39009.1"/>
    <property type="molecule type" value="Genomic_DNA"/>
</dbReference>
<evidence type="ECO:0000313" key="3">
    <source>
        <dbReference type="Proteomes" id="UP000499080"/>
    </source>
</evidence>